<comment type="similarity">
    <text evidence="1">Belongs to the IMPACT family.</text>
</comment>
<gene>
    <name evidence="3" type="ORF">ACFSW7_10855</name>
</gene>
<organism evidence="3 4">
    <name type="scientific">Gulosibacter faecalis</name>
    <dbReference type="NCBI Taxonomy" id="272240"/>
    <lineage>
        <taxon>Bacteria</taxon>
        <taxon>Bacillati</taxon>
        <taxon>Actinomycetota</taxon>
        <taxon>Actinomycetes</taxon>
        <taxon>Micrococcales</taxon>
        <taxon>Microbacteriaceae</taxon>
        <taxon>Gulosibacter</taxon>
    </lineage>
</organism>
<dbReference type="InterPro" id="IPR036956">
    <property type="entry name" value="Impact_N_sf"/>
</dbReference>
<keyword evidence="4" id="KW-1185">Reference proteome</keyword>
<dbReference type="PANTHER" id="PTHR16301:SF20">
    <property type="entry name" value="IMPACT FAMILY MEMBER YIGZ"/>
    <property type="match status" value="1"/>
</dbReference>
<dbReference type="SUPFAM" id="SSF54211">
    <property type="entry name" value="Ribosomal protein S5 domain 2-like"/>
    <property type="match status" value="1"/>
</dbReference>
<dbReference type="RefSeq" id="WP_026339566.1">
    <property type="nucleotide sequence ID" value="NZ_JBHUNE010000008.1"/>
</dbReference>
<dbReference type="EMBL" id="JBHUNE010000008">
    <property type="protein sequence ID" value="MFD2758876.1"/>
    <property type="molecule type" value="Genomic_DNA"/>
</dbReference>
<evidence type="ECO:0000313" key="3">
    <source>
        <dbReference type="EMBL" id="MFD2758876.1"/>
    </source>
</evidence>
<proteinExistence type="inferred from homology"/>
<dbReference type="InterPro" id="IPR020568">
    <property type="entry name" value="Ribosomal_Su5_D2-typ_SF"/>
</dbReference>
<protein>
    <submittedName>
        <fullName evidence="3">IMPACT family protein</fullName>
    </submittedName>
</protein>
<sequence length="222" mass="24203">MADPRPYSVLVRDEDHEIEIKRSRFICYLARVESETDAREQVELVRAEHRLARHHCTAFVIGPERELRRSNDDGEPSGTAGMPMLDALVKHVPEGREAPDLSDVVAVVVRYFGGVLLGAGGLVRAYSEAVSATLARASFATRARLALFTLEAPVAEAGRWEHELRAAGIEVVDTTYDTSAHLRLAIDDTEAARAALDGRIATITSGAARAVAEGTEWRTTRG</sequence>
<dbReference type="Gene3D" id="3.30.230.30">
    <property type="entry name" value="Impact, N-terminal domain"/>
    <property type="match status" value="1"/>
</dbReference>
<accession>A0ABW5UZC1</accession>
<comment type="caution">
    <text evidence="3">The sequence shown here is derived from an EMBL/GenBank/DDBJ whole genome shotgun (WGS) entry which is preliminary data.</text>
</comment>
<dbReference type="InterPro" id="IPR001498">
    <property type="entry name" value="Impact_N"/>
</dbReference>
<reference evidence="4" key="1">
    <citation type="journal article" date="2019" name="Int. J. Syst. Evol. Microbiol.">
        <title>The Global Catalogue of Microorganisms (GCM) 10K type strain sequencing project: providing services to taxonomists for standard genome sequencing and annotation.</title>
        <authorList>
            <consortium name="The Broad Institute Genomics Platform"/>
            <consortium name="The Broad Institute Genome Sequencing Center for Infectious Disease"/>
            <person name="Wu L."/>
            <person name="Ma J."/>
        </authorList>
    </citation>
    <scope>NUCLEOTIDE SEQUENCE [LARGE SCALE GENOMIC DNA]</scope>
    <source>
        <strain evidence="4">TISTR 1514</strain>
    </source>
</reference>
<dbReference type="Proteomes" id="UP001597492">
    <property type="component" value="Unassembled WGS sequence"/>
</dbReference>
<evidence type="ECO:0000259" key="2">
    <source>
        <dbReference type="Pfam" id="PF01205"/>
    </source>
</evidence>
<evidence type="ECO:0000256" key="1">
    <source>
        <dbReference type="ARBA" id="ARBA00007665"/>
    </source>
</evidence>
<dbReference type="InterPro" id="IPR023582">
    <property type="entry name" value="Impact"/>
</dbReference>
<name>A0ABW5UZC1_9MICO</name>
<feature type="domain" description="Impact N-terminal" evidence="2">
    <location>
        <begin position="21"/>
        <end position="133"/>
    </location>
</feature>
<evidence type="ECO:0000313" key="4">
    <source>
        <dbReference type="Proteomes" id="UP001597492"/>
    </source>
</evidence>
<dbReference type="PANTHER" id="PTHR16301">
    <property type="entry name" value="IMPACT-RELATED"/>
    <property type="match status" value="1"/>
</dbReference>
<dbReference type="Pfam" id="PF01205">
    <property type="entry name" value="Impact_N"/>
    <property type="match status" value="1"/>
</dbReference>